<feature type="compositionally biased region" description="Low complexity" evidence="1">
    <location>
        <begin position="46"/>
        <end position="60"/>
    </location>
</feature>
<gene>
    <name evidence="2" type="ORF">Pan14r_33870</name>
</gene>
<accession>A0A5C5Y5W3</accession>
<organism evidence="2 3">
    <name type="scientific">Crateriforma conspicua</name>
    <dbReference type="NCBI Taxonomy" id="2527996"/>
    <lineage>
        <taxon>Bacteria</taxon>
        <taxon>Pseudomonadati</taxon>
        <taxon>Planctomycetota</taxon>
        <taxon>Planctomycetia</taxon>
        <taxon>Planctomycetales</taxon>
        <taxon>Planctomycetaceae</taxon>
        <taxon>Crateriforma</taxon>
    </lineage>
</organism>
<sequence length="205" mass="20763">MMSNPTPKSQILGGAILMAVLVNTWATSQPPSYRDVRSASVPATPPDAAGATATAWNADPPADPVDLDDIETGASGWAGGGDLPASLGASGHAGSADPAGVPVGNVMPPISPAGGGQAASPIHRVAASGDFIGFSHGEGSGSQTITVLHTGKSWMAVYHVDSSGKIWLRSSRPIDADFSLQLNATSPLPDEIRQMERQNRSGSGS</sequence>
<dbReference type="Proteomes" id="UP000317238">
    <property type="component" value="Unassembled WGS sequence"/>
</dbReference>
<evidence type="ECO:0000313" key="2">
    <source>
        <dbReference type="EMBL" id="TWT71077.1"/>
    </source>
</evidence>
<evidence type="ECO:0000256" key="1">
    <source>
        <dbReference type="SAM" id="MobiDB-lite"/>
    </source>
</evidence>
<evidence type="ECO:0000313" key="3">
    <source>
        <dbReference type="Proteomes" id="UP000317238"/>
    </source>
</evidence>
<proteinExistence type="predicted"/>
<dbReference type="OrthoDB" id="292680at2"/>
<comment type="caution">
    <text evidence="2">The sequence shown here is derived from an EMBL/GenBank/DDBJ whole genome shotgun (WGS) entry which is preliminary data.</text>
</comment>
<dbReference type="RefSeq" id="WP_146439608.1">
    <property type="nucleotide sequence ID" value="NZ_SJPL01000001.1"/>
</dbReference>
<reference evidence="2 3" key="1">
    <citation type="submission" date="2019-02" db="EMBL/GenBank/DDBJ databases">
        <title>Deep-cultivation of Planctomycetes and their phenomic and genomic characterization uncovers novel biology.</title>
        <authorList>
            <person name="Wiegand S."/>
            <person name="Jogler M."/>
            <person name="Boedeker C."/>
            <person name="Pinto D."/>
            <person name="Vollmers J."/>
            <person name="Rivas-Marin E."/>
            <person name="Kohn T."/>
            <person name="Peeters S.H."/>
            <person name="Heuer A."/>
            <person name="Rast P."/>
            <person name="Oberbeckmann S."/>
            <person name="Bunk B."/>
            <person name="Jeske O."/>
            <person name="Meyerdierks A."/>
            <person name="Storesund J.E."/>
            <person name="Kallscheuer N."/>
            <person name="Luecker S."/>
            <person name="Lage O.M."/>
            <person name="Pohl T."/>
            <person name="Merkel B.J."/>
            <person name="Hornburger P."/>
            <person name="Mueller R.-W."/>
            <person name="Bruemmer F."/>
            <person name="Labrenz M."/>
            <person name="Spormann A.M."/>
            <person name="Op Den Camp H."/>
            <person name="Overmann J."/>
            <person name="Amann R."/>
            <person name="Jetten M.S.M."/>
            <person name="Mascher T."/>
            <person name="Medema M.H."/>
            <person name="Devos D.P."/>
            <person name="Kaster A.-K."/>
            <person name="Ovreas L."/>
            <person name="Rohde M."/>
            <person name="Galperin M.Y."/>
            <person name="Jogler C."/>
        </authorList>
    </citation>
    <scope>NUCLEOTIDE SEQUENCE [LARGE SCALE GENOMIC DNA]</scope>
    <source>
        <strain evidence="2 3">Pan14r</strain>
    </source>
</reference>
<protein>
    <submittedName>
        <fullName evidence="2">Uncharacterized protein</fullName>
    </submittedName>
</protein>
<keyword evidence="3" id="KW-1185">Reference proteome</keyword>
<dbReference type="EMBL" id="SJPL01000001">
    <property type="protein sequence ID" value="TWT71077.1"/>
    <property type="molecule type" value="Genomic_DNA"/>
</dbReference>
<dbReference type="AlphaFoldDB" id="A0A5C5Y5W3"/>
<feature type="region of interest" description="Disordered" evidence="1">
    <location>
        <begin position="29"/>
        <end position="83"/>
    </location>
</feature>
<name>A0A5C5Y5W3_9PLAN</name>